<keyword evidence="17" id="KW-1015">Disulfide bond</keyword>
<evidence type="ECO:0000256" key="11">
    <source>
        <dbReference type="ARBA" id="ARBA00022777"/>
    </source>
</evidence>
<keyword evidence="5" id="KW-0145">Chemotaxis</keyword>
<dbReference type="Pfam" id="PF07679">
    <property type="entry name" value="I-set"/>
    <property type="match status" value="1"/>
</dbReference>
<dbReference type="PROSITE" id="PS50835">
    <property type="entry name" value="IG_LIKE"/>
    <property type="match status" value="2"/>
</dbReference>
<dbReference type="FunFam" id="2.60.40.10:FF:000223">
    <property type="entry name" value="Platelet-derived growth factor receptor beta"/>
    <property type="match status" value="1"/>
</dbReference>
<sequence>MASQTSSLLLIPPEGSEIVLDMYSSYTLRCSDTEEVVWEHDGQHIYSELDIKDGVFTRKLSLFYVTGVNTGQYSCVYNDTVHNLEPIKKSIYVFVPDPSMVFLPMKPNEGLIFMFPNVENKIPCRVTNPNSTVTLHERKGDTEIPFFYDNKKGFIGYFNDVNYFCKSTLNGEEVYTGPYHVYNIQVSTINMTIEAEKSMVKKGENITVTCIVTNNEFLNFTWDYPAKWRGKLSTPDAIFLPSGVGSVLTIHSVDLEDSGTYSCSAVEMISDEIDIKEIDVFVIEKGFVNLLTKENTISYTNLHKSKSFRITIESYPKPTIVWLKDNVTLTGNQTNQITIVDKMIAENKYVSDLSLVRVKEQDAGFYTIRVFNEDVSQEKTFYLQINVPPNITDIVDTHPASGGQIVTCIGKGIPAPEFIWYICSELKRCNNKGLMPWKPLENMTSGLDFYINNSYPKLEGSGTYSVKSNLHLKGLRDSLTVRCSARNLFGEHHRDVTLVLPYLSFKFVLISAILALVVLVVIFLIILIVLWQKKPRYEIRWKVIESVTSDGHEYIYVDPLQLPYDPSWELPRDKLVLGRTLGSGAFGRVVEATAHGLGHAQSVTKVAVKMLKSSARSSEKQALMSELKIMSHLGPHLNIVNLLAACTKGGPVYIVTEFCRYGDLVDYLHRNKHTFLQCYVDKGRKDIGVYSNATIGEDLHSQITFLVESDGGYMDMSKDDLYYVPMLNQKGEIKYADIETLNYGTTYELENYSTSERTNNTILINESPILSFTDLIGFSYQVANGMDFLASKNCVHRDLAARNVLICDGKLVKICDFGLARDIMKDSNYISKGTTFLPLKWMAPESIFNNLYTTYSDVWSFGILLWEIFTLGGTPYPELPMTEQFYNAIKRGYRMSKPSYATEDVYEIMRKCWNEKFEKRPPFSQLVTLTGNLLSDTYKQRYKEVDEDFFQSDHPAVARVRQRINKINSTLHSGETIANNILYSVVQPNDNNDYIIPLPDPKPGDENTVNENSESRPSSTLQEGNTSSTISYDSPLEQPEDNMESGPCQECQQGDIEESFL</sequence>
<evidence type="ECO:0000256" key="24">
    <source>
        <dbReference type="PIRSR" id="PIRSR000615-3"/>
    </source>
</evidence>
<dbReference type="GO" id="GO:0005524">
    <property type="term" value="F:ATP binding"/>
    <property type="evidence" value="ECO:0007669"/>
    <property type="project" value="UniProtKB-UniRule"/>
</dbReference>
<keyword evidence="18" id="KW-0675">Receptor</keyword>
<keyword evidence="16" id="KW-0829">Tyrosine-protein kinase</keyword>
<feature type="domain" description="Ig-like" evidence="30">
    <location>
        <begin position="178"/>
        <end position="279"/>
    </location>
</feature>
<evidence type="ECO:0000256" key="19">
    <source>
        <dbReference type="ARBA" id="ARBA00023180"/>
    </source>
</evidence>
<evidence type="ECO:0000256" key="3">
    <source>
        <dbReference type="ARBA" id="ARBA00022473"/>
    </source>
</evidence>
<proteinExistence type="predicted"/>
<keyword evidence="3" id="KW-0217">Developmental protein</keyword>
<keyword evidence="8 28" id="KW-0812">Transmembrane</keyword>
<dbReference type="GO" id="GO:0005019">
    <property type="term" value="F:platelet-derived growth factor beta-receptor activity"/>
    <property type="evidence" value="ECO:0007669"/>
    <property type="project" value="TreeGrafter"/>
</dbReference>
<evidence type="ECO:0000256" key="16">
    <source>
        <dbReference type="ARBA" id="ARBA00023137"/>
    </source>
</evidence>
<gene>
    <name evidence="31" type="ORF">GDO86_005224</name>
</gene>
<dbReference type="Proteomes" id="UP000812440">
    <property type="component" value="Chromosome 3"/>
</dbReference>
<organism evidence="31 32">
    <name type="scientific">Hymenochirus boettgeri</name>
    <name type="common">Congo dwarf clawed frog</name>
    <dbReference type="NCBI Taxonomy" id="247094"/>
    <lineage>
        <taxon>Eukaryota</taxon>
        <taxon>Metazoa</taxon>
        <taxon>Chordata</taxon>
        <taxon>Craniata</taxon>
        <taxon>Vertebrata</taxon>
        <taxon>Euteleostomi</taxon>
        <taxon>Amphibia</taxon>
        <taxon>Batrachia</taxon>
        <taxon>Anura</taxon>
        <taxon>Pipoidea</taxon>
        <taxon>Pipidae</taxon>
        <taxon>Pipinae</taxon>
        <taxon>Hymenochirus</taxon>
    </lineage>
</organism>
<evidence type="ECO:0000259" key="29">
    <source>
        <dbReference type="PROSITE" id="PS50011"/>
    </source>
</evidence>
<accession>A0A8T2J6G5</accession>
<evidence type="ECO:0000256" key="13">
    <source>
        <dbReference type="ARBA" id="ARBA00022843"/>
    </source>
</evidence>
<keyword evidence="10 23" id="KW-0547">Nucleotide-binding</keyword>
<feature type="binding site" evidence="24">
    <location>
        <position position="803"/>
    </location>
    <ligand>
        <name>Mg(2+)</name>
        <dbReference type="ChEBI" id="CHEBI:18420"/>
    </ligand>
</feature>
<dbReference type="InterPro" id="IPR013783">
    <property type="entry name" value="Ig-like_fold"/>
</dbReference>
<dbReference type="SMART" id="SM00408">
    <property type="entry name" value="IGc2"/>
    <property type="match status" value="2"/>
</dbReference>
<evidence type="ECO:0000256" key="2">
    <source>
        <dbReference type="ARBA" id="ARBA00011902"/>
    </source>
</evidence>
<dbReference type="InterPro" id="IPR003598">
    <property type="entry name" value="Ig_sub2"/>
</dbReference>
<protein>
    <recommendedName>
        <fullName evidence="2">receptor protein-tyrosine kinase</fullName>
        <ecNumber evidence="2">2.7.10.1</ecNumber>
    </recommendedName>
</protein>
<dbReference type="AlphaFoldDB" id="A0A8T2J6G5"/>
<keyword evidence="13" id="KW-0832">Ubl conjugation</keyword>
<feature type="binding site" evidence="23">
    <location>
        <position position="802"/>
    </location>
    <ligand>
        <name>ATP</name>
        <dbReference type="ChEBI" id="CHEBI:30616"/>
    </ligand>
</feature>
<evidence type="ECO:0000259" key="30">
    <source>
        <dbReference type="PROSITE" id="PS50835"/>
    </source>
</evidence>
<dbReference type="GO" id="GO:0048407">
    <property type="term" value="F:platelet-derived growth factor binding"/>
    <property type="evidence" value="ECO:0007669"/>
    <property type="project" value="TreeGrafter"/>
</dbReference>
<evidence type="ECO:0000256" key="18">
    <source>
        <dbReference type="ARBA" id="ARBA00023170"/>
    </source>
</evidence>
<feature type="binding site" evidence="23">
    <location>
        <begin position="582"/>
        <end position="589"/>
    </location>
    <ligand>
        <name>ATP</name>
        <dbReference type="ChEBI" id="CHEBI:30616"/>
    </ligand>
</feature>
<dbReference type="FunFam" id="2.60.40.10:FF:000982">
    <property type="entry name" value="Platelet-derived growth factor receptor beta"/>
    <property type="match status" value="1"/>
</dbReference>
<evidence type="ECO:0000256" key="28">
    <source>
        <dbReference type="SAM" id="Phobius"/>
    </source>
</evidence>
<keyword evidence="15 28" id="KW-0472">Membrane</keyword>
<feature type="compositionally biased region" description="Polar residues" evidence="27">
    <location>
        <begin position="1007"/>
        <end position="1032"/>
    </location>
</feature>
<dbReference type="FunFam" id="3.30.200.20:FF:000025">
    <property type="entry name" value="Platelet-derived growth factor receptor alpha"/>
    <property type="match status" value="1"/>
</dbReference>
<dbReference type="InterPro" id="IPR003599">
    <property type="entry name" value="Ig_sub"/>
</dbReference>
<evidence type="ECO:0000256" key="9">
    <source>
        <dbReference type="ARBA" id="ARBA00022737"/>
    </source>
</evidence>
<comment type="caution">
    <text evidence="31">The sequence shown here is derived from an EMBL/GenBank/DDBJ whole genome shotgun (WGS) entry which is preliminary data.</text>
</comment>
<feature type="site" description="Important for interaction with phosphotyrosine-binding proteins" evidence="25">
    <location>
        <position position="942"/>
    </location>
</feature>
<dbReference type="SMART" id="SM00409">
    <property type="entry name" value="IG"/>
    <property type="match status" value="3"/>
</dbReference>
<dbReference type="PROSITE" id="PS00107">
    <property type="entry name" value="PROTEIN_KINASE_ATP"/>
    <property type="match status" value="1"/>
</dbReference>
<evidence type="ECO:0000256" key="23">
    <source>
        <dbReference type="PIRSR" id="PIRSR000615-2"/>
    </source>
</evidence>
<dbReference type="EMBL" id="JAACNH010000006">
    <property type="protein sequence ID" value="KAG8438958.1"/>
    <property type="molecule type" value="Genomic_DNA"/>
</dbReference>
<feature type="active site" description="Proton acceptor" evidence="22">
    <location>
        <position position="798"/>
    </location>
</feature>
<keyword evidence="7" id="KW-0808">Transferase</keyword>
<evidence type="ECO:0000256" key="8">
    <source>
        <dbReference type="ARBA" id="ARBA00022692"/>
    </source>
</evidence>
<dbReference type="GO" id="GO:0005886">
    <property type="term" value="C:plasma membrane"/>
    <property type="evidence" value="ECO:0007669"/>
    <property type="project" value="UniProtKB-SubCell"/>
</dbReference>
<dbReference type="FunFam" id="2.60.40.10:FF:000715">
    <property type="entry name" value="Platelet-derived growth factor receptor beta"/>
    <property type="match status" value="1"/>
</dbReference>
<name>A0A8T2J6G5_9PIPI</name>
<dbReference type="Pfam" id="PF07714">
    <property type="entry name" value="PK_Tyr_Ser-Thr"/>
    <property type="match status" value="1"/>
</dbReference>
<dbReference type="Pfam" id="PF25305">
    <property type="entry name" value="Ig_PDGFR_d4"/>
    <property type="match status" value="1"/>
</dbReference>
<dbReference type="InterPro" id="IPR013098">
    <property type="entry name" value="Ig_I-set"/>
</dbReference>
<dbReference type="GO" id="GO:0001525">
    <property type="term" value="P:angiogenesis"/>
    <property type="evidence" value="ECO:0007669"/>
    <property type="project" value="TreeGrafter"/>
</dbReference>
<feature type="binding site" evidence="24">
    <location>
        <position position="554"/>
    </location>
    <ligand>
        <name>Mg(2+)</name>
        <dbReference type="ChEBI" id="CHEBI:18420"/>
    </ligand>
</feature>
<comment type="subcellular location">
    <subcellularLocation>
        <location evidence="1">Cell membrane</location>
        <topology evidence="1">Single-pass type I membrane protein</topology>
    </subcellularLocation>
</comment>
<dbReference type="PIRSF" id="PIRSF000615">
    <property type="entry name" value="TyrPK_CSF1-R"/>
    <property type="match status" value="1"/>
</dbReference>
<feature type="domain" description="Ig-like" evidence="30">
    <location>
        <begin position="389"/>
        <end position="497"/>
    </location>
</feature>
<evidence type="ECO:0000256" key="15">
    <source>
        <dbReference type="ARBA" id="ARBA00023136"/>
    </source>
</evidence>
<evidence type="ECO:0000256" key="21">
    <source>
        <dbReference type="ARBA" id="ARBA00051243"/>
    </source>
</evidence>
<keyword evidence="9" id="KW-0677">Repeat</keyword>
<evidence type="ECO:0000313" key="31">
    <source>
        <dbReference type="EMBL" id="KAG8438958.1"/>
    </source>
</evidence>
<dbReference type="GO" id="GO:0060326">
    <property type="term" value="P:cell chemotaxis"/>
    <property type="evidence" value="ECO:0007669"/>
    <property type="project" value="TreeGrafter"/>
</dbReference>
<dbReference type="PANTHER" id="PTHR24416:SF53">
    <property type="entry name" value="PLATELET-DERIVED GROWTH FACTOR RECEPTOR BETA"/>
    <property type="match status" value="1"/>
</dbReference>
<dbReference type="GO" id="GO:0014911">
    <property type="term" value="P:positive regulation of smooth muscle cell migration"/>
    <property type="evidence" value="ECO:0007669"/>
    <property type="project" value="TreeGrafter"/>
</dbReference>
<evidence type="ECO:0000256" key="7">
    <source>
        <dbReference type="ARBA" id="ARBA00022679"/>
    </source>
</evidence>
<keyword evidence="6" id="KW-0597">Phosphoprotein</keyword>
<keyword evidence="11" id="KW-0418">Kinase</keyword>
<evidence type="ECO:0000256" key="22">
    <source>
        <dbReference type="PIRSR" id="PIRSR000615-1"/>
    </source>
</evidence>
<dbReference type="InterPro" id="IPR036179">
    <property type="entry name" value="Ig-like_dom_sf"/>
</dbReference>
<keyword evidence="14 28" id="KW-1133">Transmembrane helix</keyword>
<feature type="binding site" evidence="23">
    <location>
        <begin position="657"/>
        <end position="663"/>
    </location>
    <ligand>
        <name>ATP</name>
        <dbReference type="ChEBI" id="CHEBI:30616"/>
    </ligand>
</feature>
<reference evidence="31" key="1">
    <citation type="thesis" date="2020" institute="ProQuest LLC" country="789 East Eisenhower Parkway, Ann Arbor, MI, USA">
        <title>Comparative Genomics and Chromosome Evolution.</title>
        <authorList>
            <person name="Mudd A.B."/>
        </authorList>
    </citation>
    <scope>NUCLEOTIDE SEQUENCE</scope>
    <source>
        <strain evidence="31">Female2</strain>
        <tissue evidence="31">Blood</tissue>
    </source>
</reference>
<dbReference type="InterPro" id="IPR008266">
    <property type="entry name" value="Tyr_kinase_AS"/>
</dbReference>
<feature type="binding site" evidence="23 26">
    <location>
        <position position="609"/>
    </location>
    <ligand>
        <name>ATP</name>
        <dbReference type="ChEBI" id="CHEBI:30616"/>
    </ligand>
</feature>
<dbReference type="PRINTS" id="PR01832">
    <property type="entry name" value="VEGFRECEPTOR"/>
</dbReference>
<dbReference type="PANTHER" id="PTHR24416">
    <property type="entry name" value="TYROSINE-PROTEIN KINASE RECEPTOR"/>
    <property type="match status" value="1"/>
</dbReference>
<dbReference type="OrthoDB" id="9936425at2759"/>
<keyword evidence="32" id="KW-1185">Reference proteome</keyword>
<evidence type="ECO:0000256" key="25">
    <source>
        <dbReference type="PIRSR" id="PIRSR000615-4"/>
    </source>
</evidence>
<evidence type="ECO:0000256" key="26">
    <source>
        <dbReference type="PROSITE-ProRule" id="PRU10141"/>
    </source>
</evidence>
<dbReference type="InterPro" id="IPR020635">
    <property type="entry name" value="Tyr_kinase_cat_dom"/>
</dbReference>
<dbReference type="InterPro" id="IPR000719">
    <property type="entry name" value="Prot_kinase_dom"/>
</dbReference>
<evidence type="ECO:0000256" key="5">
    <source>
        <dbReference type="ARBA" id="ARBA00022500"/>
    </source>
</evidence>
<keyword evidence="24" id="KW-0460">Magnesium</keyword>
<keyword evidence="20" id="KW-0393">Immunoglobulin domain</keyword>
<dbReference type="FunFam" id="1.10.510.10:FF:000140">
    <property type="entry name" value="Platelet-derived growth factor receptor beta"/>
    <property type="match status" value="1"/>
</dbReference>
<keyword evidence="4" id="KW-1003">Cell membrane</keyword>
<dbReference type="InterPro" id="IPR017441">
    <property type="entry name" value="Protein_kinase_ATP_BS"/>
</dbReference>
<dbReference type="InterPro" id="IPR001245">
    <property type="entry name" value="Ser-Thr/Tyr_kinase_cat_dom"/>
</dbReference>
<dbReference type="InterPro" id="IPR050122">
    <property type="entry name" value="RTK"/>
</dbReference>
<dbReference type="PROSITE" id="PS50011">
    <property type="entry name" value="PROTEIN_KINASE_DOM"/>
    <property type="match status" value="1"/>
</dbReference>
<dbReference type="PROSITE" id="PS00109">
    <property type="entry name" value="PROTEIN_KINASE_TYR"/>
    <property type="match status" value="1"/>
</dbReference>
<dbReference type="SUPFAM" id="SSF48726">
    <property type="entry name" value="Immunoglobulin"/>
    <property type="match status" value="3"/>
</dbReference>
<feature type="transmembrane region" description="Helical" evidence="28">
    <location>
        <begin position="507"/>
        <end position="531"/>
    </location>
</feature>
<dbReference type="Gene3D" id="1.10.510.10">
    <property type="entry name" value="Transferase(Phosphotransferase) domain 1"/>
    <property type="match status" value="1"/>
</dbReference>
<evidence type="ECO:0000256" key="12">
    <source>
        <dbReference type="ARBA" id="ARBA00022840"/>
    </source>
</evidence>
<evidence type="ECO:0000256" key="1">
    <source>
        <dbReference type="ARBA" id="ARBA00004251"/>
    </source>
</evidence>
<evidence type="ECO:0000256" key="14">
    <source>
        <dbReference type="ARBA" id="ARBA00022989"/>
    </source>
</evidence>
<dbReference type="InterPro" id="IPR011009">
    <property type="entry name" value="Kinase-like_dom_sf"/>
</dbReference>
<dbReference type="SMART" id="SM00219">
    <property type="entry name" value="TyrKc"/>
    <property type="match status" value="1"/>
</dbReference>
<keyword evidence="24" id="KW-0479">Metal-binding</keyword>
<dbReference type="SUPFAM" id="SSF56112">
    <property type="entry name" value="Protein kinase-like (PK-like)"/>
    <property type="match status" value="1"/>
</dbReference>
<dbReference type="InterPro" id="IPR007110">
    <property type="entry name" value="Ig-like_dom"/>
</dbReference>
<keyword evidence="12 23" id="KW-0067">ATP-binding</keyword>
<dbReference type="EC" id="2.7.10.1" evidence="2"/>
<evidence type="ECO:0000256" key="17">
    <source>
        <dbReference type="ARBA" id="ARBA00023157"/>
    </source>
</evidence>
<comment type="catalytic activity">
    <reaction evidence="21">
        <text>L-tyrosyl-[protein] + ATP = O-phospho-L-tyrosyl-[protein] + ADP + H(+)</text>
        <dbReference type="Rhea" id="RHEA:10596"/>
        <dbReference type="Rhea" id="RHEA-COMP:10136"/>
        <dbReference type="Rhea" id="RHEA-COMP:20101"/>
        <dbReference type="ChEBI" id="CHEBI:15378"/>
        <dbReference type="ChEBI" id="CHEBI:30616"/>
        <dbReference type="ChEBI" id="CHEBI:46858"/>
        <dbReference type="ChEBI" id="CHEBI:61978"/>
        <dbReference type="ChEBI" id="CHEBI:456216"/>
        <dbReference type="EC" id="2.7.10.1"/>
    </reaction>
</comment>
<dbReference type="GO" id="GO:0046872">
    <property type="term" value="F:metal ion binding"/>
    <property type="evidence" value="ECO:0007669"/>
    <property type="project" value="UniProtKB-KW"/>
</dbReference>
<dbReference type="Gene3D" id="2.60.40.10">
    <property type="entry name" value="Immunoglobulins"/>
    <property type="match status" value="5"/>
</dbReference>
<evidence type="ECO:0000256" key="6">
    <source>
        <dbReference type="ARBA" id="ARBA00022553"/>
    </source>
</evidence>
<evidence type="ECO:0000256" key="10">
    <source>
        <dbReference type="ARBA" id="ARBA00022741"/>
    </source>
</evidence>
<evidence type="ECO:0000256" key="20">
    <source>
        <dbReference type="ARBA" id="ARBA00023319"/>
    </source>
</evidence>
<keyword evidence="19" id="KW-0325">Glycoprotein</keyword>
<dbReference type="Pfam" id="PF13927">
    <property type="entry name" value="Ig_3"/>
    <property type="match status" value="1"/>
</dbReference>
<evidence type="ECO:0000256" key="4">
    <source>
        <dbReference type="ARBA" id="ARBA00022475"/>
    </source>
</evidence>
<dbReference type="Gene3D" id="3.30.200.20">
    <property type="entry name" value="Phosphorylase Kinase, domain 1"/>
    <property type="match status" value="1"/>
</dbReference>
<feature type="binding site" evidence="24">
    <location>
        <position position="816"/>
    </location>
    <ligand>
        <name>Mg(2+)</name>
        <dbReference type="ChEBI" id="CHEBI:18420"/>
    </ligand>
</feature>
<evidence type="ECO:0000313" key="32">
    <source>
        <dbReference type="Proteomes" id="UP000812440"/>
    </source>
</evidence>
<evidence type="ECO:0000256" key="27">
    <source>
        <dbReference type="SAM" id="MobiDB-lite"/>
    </source>
</evidence>
<feature type="region of interest" description="Disordered" evidence="27">
    <location>
        <begin position="993"/>
        <end position="1061"/>
    </location>
</feature>
<dbReference type="GO" id="GO:0043235">
    <property type="term" value="C:receptor complex"/>
    <property type="evidence" value="ECO:0007669"/>
    <property type="project" value="TreeGrafter"/>
</dbReference>
<feature type="domain" description="Protein kinase" evidence="29">
    <location>
        <begin position="575"/>
        <end position="934"/>
    </location>
</feature>